<protein>
    <submittedName>
        <fullName evidence="1">Uncharacterized protein</fullName>
    </submittedName>
</protein>
<organism evidence="1 2">
    <name type="scientific">Escherichia albertii</name>
    <dbReference type="NCBI Taxonomy" id="208962"/>
    <lineage>
        <taxon>Bacteria</taxon>
        <taxon>Pseudomonadati</taxon>
        <taxon>Pseudomonadota</taxon>
        <taxon>Gammaproteobacteria</taxon>
        <taxon>Enterobacterales</taxon>
        <taxon>Enterobacteriaceae</taxon>
        <taxon>Escherichia</taxon>
    </lineage>
</organism>
<evidence type="ECO:0000313" key="1">
    <source>
        <dbReference type="EMBL" id="TBR53409.1"/>
    </source>
</evidence>
<comment type="caution">
    <text evidence="1">The sequence shown here is derived from an EMBL/GenBank/DDBJ whole genome shotgun (WGS) entry which is preliminary data.</text>
</comment>
<dbReference type="RefSeq" id="WP_071852694.1">
    <property type="nucleotide sequence ID" value="NZ_BBVL01000006.1"/>
</dbReference>
<reference evidence="1 2" key="1">
    <citation type="submission" date="2019-02" db="EMBL/GenBank/DDBJ databases">
        <title>Draft genome sequence of Escherichia albertii strain Mex-12/320a, isolated from an infant with diarrhea, harboring virulence genes associated with diarrheagenic strains of enteropathogenic E. coli.</title>
        <authorList>
            <person name="Maldonado-Puga S."/>
            <person name="Meza-Segura M."/>
            <person name="Zaidi M.B."/>
            <person name="Estrada-Garcia T."/>
        </authorList>
    </citation>
    <scope>NUCLEOTIDE SEQUENCE [LARGE SCALE GENOMIC DNA]</scope>
    <source>
        <strain evidence="1 2">Mex-12/320a</strain>
    </source>
</reference>
<gene>
    <name evidence="1" type="ORF">EYS06_09695</name>
</gene>
<sequence length="63" mass="7575">MPKSQQNKKLKNIHIFMQTRHIQTTNSCKPILRTKKMSKITKPKKCDIRKYNAKLQVKLVYFK</sequence>
<dbReference type="AlphaFoldDB" id="A0A7Z7YN08"/>
<proteinExistence type="predicted"/>
<dbReference type="Pfam" id="PF23690">
    <property type="entry name" value="YqfI"/>
    <property type="match status" value="1"/>
</dbReference>
<dbReference type="Proteomes" id="UP000292187">
    <property type="component" value="Unassembled WGS sequence"/>
</dbReference>
<name>A0A7Z7YN08_ESCAL</name>
<dbReference type="EMBL" id="SIZV01000010">
    <property type="protein sequence ID" value="TBR53409.1"/>
    <property type="molecule type" value="Genomic_DNA"/>
</dbReference>
<evidence type="ECO:0000313" key="2">
    <source>
        <dbReference type="Proteomes" id="UP000292187"/>
    </source>
</evidence>
<dbReference type="InterPro" id="IPR057799">
    <property type="entry name" value="YqfI-like"/>
</dbReference>
<accession>A0A7Z7YN08</accession>